<accession>A0A3B0R272</accession>
<proteinExistence type="predicted"/>
<gene>
    <name evidence="2" type="ORF">MNBD_BACTEROID02-1316</name>
</gene>
<reference evidence="2" key="1">
    <citation type="submission" date="2018-06" db="EMBL/GenBank/DDBJ databases">
        <authorList>
            <person name="Zhirakovskaya E."/>
        </authorList>
    </citation>
    <scope>NUCLEOTIDE SEQUENCE</scope>
</reference>
<dbReference type="EMBL" id="UOEB01000247">
    <property type="protein sequence ID" value="VAV85807.1"/>
    <property type="molecule type" value="Genomic_DNA"/>
</dbReference>
<keyword evidence="1" id="KW-0812">Transmembrane</keyword>
<feature type="transmembrane region" description="Helical" evidence="1">
    <location>
        <begin position="86"/>
        <end position="105"/>
    </location>
</feature>
<name>A0A3B0R272_9ZZZZ</name>
<evidence type="ECO:0000256" key="1">
    <source>
        <dbReference type="SAM" id="Phobius"/>
    </source>
</evidence>
<sequence>MLFLFPKVKSLILICLSIFFFFNTFTVFANFQSDNLGIEQIFNLKVKSISIVKTTSSNNIKENDILIRIKRAEENVRYQNSNLETFQVIAVLLIISLSFFIIIRFKNIKKQHLVKEKKFITKLIKLKIKNRLQEQQLLISKSLHQSLNERFAFIVSSFKSIGTTFEIKDTAFKNEINNINVFVEYTHLEFQYSVKTINKLETF</sequence>
<keyword evidence="1" id="KW-1133">Transmembrane helix</keyword>
<organism evidence="2">
    <name type="scientific">hydrothermal vent metagenome</name>
    <dbReference type="NCBI Taxonomy" id="652676"/>
    <lineage>
        <taxon>unclassified sequences</taxon>
        <taxon>metagenomes</taxon>
        <taxon>ecological metagenomes</taxon>
    </lineage>
</organism>
<keyword evidence="1" id="KW-0472">Membrane</keyword>
<evidence type="ECO:0008006" key="3">
    <source>
        <dbReference type="Google" id="ProtNLM"/>
    </source>
</evidence>
<protein>
    <recommendedName>
        <fullName evidence="3">Transmembrane protein</fullName>
    </recommendedName>
</protein>
<evidence type="ECO:0000313" key="2">
    <source>
        <dbReference type="EMBL" id="VAV85807.1"/>
    </source>
</evidence>
<dbReference type="AlphaFoldDB" id="A0A3B0R272"/>